<feature type="region of interest" description="Disordered" evidence="1">
    <location>
        <begin position="47"/>
        <end position="109"/>
    </location>
</feature>
<name>A0A8K1D606_9PASS</name>
<keyword evidence="3" id="KW-1185">Reference proteome</keyword>
<feature type="non-terminal residue" evidence="2">
    <location>
        <position position="109"/>
    </location>
</feature>
<dbReference type="Proteomes" id="UP000796761">
    <property type="component" value="Unassembled WGS sequence"/>
</dbReference>
<feature type="region of interest" description="Disordered" evidence="1">
    <location>
        <begin position="1"/>
        <end position="27"/>
    </location>
</feature>
<protein>
    <submittedName>
        <fullName evidence="2">Uncharacterized protein</fullName>
    </submittedName>
</protein>
<evidence type="ECO:0000313" key="2">
    <source>
        <dbReference type="EMBL" id="TRZ05795.1"/>
    </source>
</evidence>
<gene>
    <name evidence="2" type="ORF">HGM15179_021312</name>
</gene>
<feature type="compositionally biased region" description="Polar residues" evidence="1">
    <location>
        <begin position="62"/>
        <end position="75"/>
    </location>
</feature>
<evidence type="ECO:0000256" key="1">
    <source>
        <dbReference type="SAM" id="MobiDB-lite"/>
    </source>
</evidence>
<feature type="compositionally biased region" description="Low complexity" evidence="1">
    <location>
        <begin position="47"/>
        <end position="61"/>
    </location>
</feature>
<dbReference type="EMBL" id="SWJQ01003386">
    <property type="protein sequence ID" value="TRZ05795.1"/>
    <property type="molecule type" value="Genomic_DNA"/>
</dbReference>
<accession>A0A8K1D606</accession>
<dbReference type="AlphaFoldDB" id="A0A8K1D606"/>
<evidence type="ECO:0000313" key="3">
    <source>
        <dbReference type="Proteomes" id="UP000796761"/>
    </source>
</evidence>
<feature type="non-terminal residue" evidence="2">
    <location>
        <position position="1"/>
    </location>
</feature>
<sequence length="109" mass="10514">PNLWDNLGFPRDGAGGGKKRGFSTRRAVPAVSPGVPFPSQFGVAGAAGAAAGAAGAAGNAAQGTHTPQGPHQGQDCTGPFGEIGSFGASGGPGVENQELPGQAEALPTH</sequence>
<comment type="caution">
    <text evidence="2">The sequence shown here is derived from an EMBL/GenBank/DDBJ whole genome shotgun (WGS) entry which is preliminary data.</text>
</comment>
<reference evidence="2" key="1">
    <citation type="submission" date="2019-04" db="EMBL/GenBank/DDBJ databases">
        <title>Genome assembly of Zosterops borbonicus 15179.</title>
        <authorList>
            <person name="Leroy T."/>
            <person name="Anselmetti Y."/>
            <person name="Tilak M.-K."/>
            <person name="Nabholz B."/>
        </authorList>
    </citation>
    <scope>NUCLEOTIDE SEQUENCE</scope>
    <source>
        <strain evidence="2">HGM_15179</strain>
        <tissue evidence="2">Muscle</tissue>
    </source>
</reference>
<proteinExistence type="predicted"/>
<organism evidence="2 3">
    <name type="scientific">Zosterops borbonicus</name>
    <dbReference type="NCBI Taxonomy" id="364589"/>
    <lineage>
        <taxon>Eukaryota</taxon>
        <taxon>Metazoa</taxon>
        <taxon>Chordata</taxon>
        <taxon>Craniata</taxon>
        <taxon>Vertebrata</taxon>
        <taxon>Euteleostomi</taxon>
        <taxon>Archelosauria</taxon>
        <taxon>Archosauria</taxon>
        <taxon>Dinosauria</taxon>
        <taxon>Saurischia</taxon>
        <taxon>Theropoda</taxon>
        <taxon>Coelurosauria</taxon>
        <taxon>Aves</taxon>
        <taxon>Neognathae</taxon>
        <taxon>Neoaves</taxon>
        <taxon>Telluraves</taxon>
        <taxon>Australaves</taxon>
        <taxon>Passeriformes</taxon>
        <taxon>Sylvioidea</taxon>
        <taxon>Zosteropidae</taxon>
        <taxon>Zosterops</taxon>
    </lineage>
</organism>